<feature type="domain" description="Superoxide dismutase copper/zinc binding" evidence="1">
    <location>
        <begin position="2"/>
        <end position="98"/>
    </location>
</feature>
<proteinExistence type="predicted"/>
<dbReference type="PANTHER" id="PTHR10003">
    <property type="entry name" value="SUPEROXIDE DISMUTASE CU-ZN -RELATED"/>
    <property type="match status" value="1"/>
</dbReference>
<reference evidence="2 3" key="1">
    <citation type="journal article" date="2019" name="Sci. Rep.">
        <title>Comparative genomics of chytrid fungi reveal insights into the obligate biotrophic and pathogenic lifestyle of Synchytrium endobioticum.</title>
        <authorList>
            <person name="van de Vossenberg B.T.L.H."/>
            <person name="Warris S."/>
            <person name="Nguyen H.D.T."/>
            <person name="van Gent-Pelzer M.P.E."/>
            <person name="Joly D.L."/>
            <person name="van de Geest H.C."/>
            <person name="Bonants P.J.M."/>
            <person name="Smith D.S."/>
            <person name="Levesque C.A."/>
            <person name="van der Lee T.A.J."/>
        </authorList>
    </citation>
    <scope>NUCLEOTIDE SEQUENCE [LARGE SCALE GENOMIC DNA]</scope>
    <source>
        <strain evidence="2 3">CBS 675.73</strain>
    </source>
</reference>
<dbReference type="SUPFAM" id="SSF49329">
    <property type="entry name" value="Cu,Zn superoxide dismutase-like"/>
    <property type="match status" value="1"/>
</dbReference>
<comment type="caution">
    <text evidence="2">The sequence shown here is derived from an EMBL/GenBank/DDBJ whole genome shotgun (WGS) entry which is preliminary data.</text>
</comment>
<dbReference type="EMBL" id="QEAP01001993">
    <property type="protein sequence ID" value="TPX38862.1"/>
    <property type="molecule type" value="Genomic_DNA"/>
</dbReference>
<protein>
    <recommendedName>
        <fullName evidence="1">Superoxide dismutase copper/zinc binding domain-containing protein</fullName>
    </recommendedName>
</protein>
<accession>A0A507CH52</accession>
<dbReference type="OrthoDB" id="2015551at2759"/>
<dbReference type="Proteomes" id="UP000320333">
    <property type="component" value="Unassembled WGS sequence"/>
</dbReference>
<evidence type="ECO:0000259" key="1">
    <source>
        <dbReference type="Pfam" id="PF00080"/>
    </source>
</evidence>
<dbReference type="STRING" id="246404.A0A507CH52"/>
<dbReference type="InterPro" id="IPR024134">
    <property type="entry name" value="SOD_Cu/Zn_/chaperone"/>
</dbReference>
<gene>
    <name evidence="2" type="ORF">CcCBS67573_g10692</name>
</gene>
<dbReference type="GO" id="GO:0005507">
    <property type="term" value="F:copper ion binding"/>
    <property type="evidence" value="ECO:0007669"/>
    <property type="project" value="InterPro"/>
</dbReference>
<dbReference type="Pfam" id="PF00080">
    <property type="entry name" value="Sod_Cu"/>
    <property type="match status" value="1"/>
</dbReference>
<dbReference type="GO" id="GO:0006801">
    <property type="term" value="P:superoxide metabolic process"/>
    <property type="evidence" value="ECO:0007669"/>
    <property type="project" value="InterPro"/>
</dbReference>
<name>A0A507CH52_9FUNG</name>
<evidence type="ECO:0000313" key="3">
    <source>
        <dbReference type="Proteomes" id="UP000320333"/>
    </source>
</evidence>
<dbReference type="InterPro" id="IPR001424">
    <property type="entry name" value="SOD_Cu_Zn_dom"/>
</dbReference>
<dbReference type="AlphaFoldDB" id="A0A507CH52"/>
<evidence type="ECO:0000313" key="2">
    <source>
        <dbReference type="EMBL" id="TPX38862.1"/>
    </source>
</evidence>
<keyword evidence="3" id="KW-1185">Reference proteome</keyword>
<dbReference type="Gene3D" id="2.60.40.200">
    <property type="entry name" value="Superoxide dismutase, copper/zinc binding domain"/>
    <property type="match status" value="1"/>
</dbReference>
<organism evidence="2 3">
    <name type="scientific">Chytriomyces confervae</name>
    <dbReference type="NCBI Taxonomy" id="246404"/>
    <lineage>
        <taxon>Eukaryota</taxon>
        <taxon>Fungi</taxon>
        <taxon>Fungi incertae sedis</taxon>
        <taxon>Chytridiomycota</taxon>
        <taxon>Chytridiomycota incertae sedis</taxon>
        <taxon>Chytridiomycetes</taxon>
        <taxon>Chytridiales</taxon>
        <taxon>Chytriomycetaceae</taxon>
        <taxon>Chytriomyces</taxon>
    </lineage>
</organism>
<sequence length="257" mass="27126">MGGHYNPFNQSHGCPDSDSGTVDPVAISSLYHVGDMGSIVVDEDGNAKQSWVSERLSLIDPMSPGYVLGRGVILHADADDCVTQPTGASGKRLSQGVIALKRSSLALTMCQDAQYPANSNDGAIAVFDTDTVSGSVAIISQDGDISIGFNLTCVPEGRTFRIGYGVAPDGTSASEDDCDQAFSTFTAGSDGTLLAFKRYYEAQFPIMKLYGMTLLIMTENCVDEEFVATAPIGNLNSTAYAVQIENEVYSVGGSARK</sequence>
<dbReference type="InterPro" id="IPR036423">
    <property type="entry name" value="SOD-like_Cu/Zn_dom_sf"/>
</dbReference>